<gene>
    <name evidence="2" type="ORF">OS493_022102</name>
</gene>
<organism evidence="2 3">
    <name type="scientific">Desmophyllum pertusum</name>
    <dbReference type="NCBI Taxonomy" id="174260"/>
    <lineage>
        <taxon>Eukaryota</taxon>
        <taxon>Metazoa</taxon>
        <taxon>Cnidaria</taxon>
        <taxon>Anthozoa</taxon>
        <taxon>Hexacorallia</taxon>
        <taxon>Scleractinia</taxon>
        <taxon>Caryophylliina</taxon>
        <taxon>Caryophylliidae</taxon>
        <taxon>Desmophyllum</taxon>
    </lineage>
</organism>
<protein>
    <submittedName>
        <fullName evidence="2">Uncharacterized protein</fullName>
    </submittedName>
</protein>
<feature type="compositionally biased region" description="Polar residues" evidence="1">
    <location>
        <begin position="63"/>
        <end position="78"/>
    </location>
</feature>
<name>A0A9W9YMK3_9CNID</name>
<evidence type="ECO:0000313" key="3">
    <source>
        <dbReference type="Proteomes" id="UP001163046"/>
    </source>
</evidence>
<dbReference type="AlphaFoldDB" id="A0A9W9YMK3"/>
<evidence type="ECO:0000256" key="1">
    <source>
        <dbReference type="SAM" id="MobiDB-lite"/>
    </source>
</evidence>
<keyword evidence="3" id="KW-1185">Reference proteome</keyword>
<evidence type="ECO:0000313" key="2">
    <source>
        <dbReference type="EMBL" id="KAJ7358669.1"/>
    </source>
</evidence>
<reference evidence="2" key="1">
    <citation type="submission" date="2023-01" db="EMBL/GenBank/DDBJ databases">
        <title>Genome assembly of the deep-sea coral Lophelia pertusa.</title>
        <authorList>
            <person name="Herrera S."/>
            <person name="Cordes E."/>
        </authorList>
    </citation>
    <scope>NUCLEOTIDE SEQUENCE</scope>
    <source>
        <strain evidence="2">USNM1676648</strain>
        <tissue evidence="2">Polyp</tissue>
    </source>
</reference>
<feature type="region of interest" description="Disordered" evidence="1">
    <location>
        <begin position="38"/>
        <end position="108"/>
    </location>
</feature>
<dbReference type="EMBL" id="MU827316">
    <property type="protein sequence ID" value="KAJ7358669.1"/>
    <property type="molecule type" value="Genomic_DNA"/>
</dbReference>
<dbReference type="Proteomes" id="UP001163046">
    <property type="component" value="Unassembled WGS sequence"/>
</dbReference>
<proteinExistence type="predicted"/>
<comment type="caution">
    <text evidence="2">The sequence shown here is derived from an EMBL/GenBank/DDBJ whole genome shotgun (WGS) entry which is preliminary data.</text>
</comment>
<accession>A0A9W9YMK3</accession>
<sequence length="108" mass="12217">MKDINEFECNGDTHKFKKQTLLAWCRQKLVNYLLSFEKDEPMNGQSKGDPKQHGGKRAKTKQNELQEGSTVNFNTALSPSPCRHLDQSQNSSKSRKAPNCNLLINGHT</sequence>